<sequence>MTSSKRVQDRSQNKRVQELEIATEKHKVISKILHLFETLKCEQESIISLRNLDQHRQQLNLPKPNKISDFLRKSPKLFELYKDRRGVVWCGLTEEAQELIKEEEQIIREHSEKAAEYVTRMLMMSLDKRLPLDKIAHFRRDLGLPMDFRKHWGEYLELVSWKSDWAITEHEKKVLGINEGKRDCDSDHVPGLLSLSFPLKFPQTYKKVYRYGGKIEHFQKREYLSPYADATGLKAGSLEFDKRAVAVMHELLSFTIDKRLVTDYLTHFRREFTMPQKLMRLLLKHFGIFYVSERGKRFSVFLKEAYDGSELIEKHPLVVWKEKVMRSVGYRGNKKKIGSFEDFSDSEDNYDVALVRSDSGDEEHAVMDLGNDETMQTLENDSDGDGSEMEIDDSYLLIELAGLISCSGEIA</sequence>
<dbReference type="Pfam" id="PF11955">
    <property type="entry name" value="PORR"/>
    <property type="match status" value="1"/>
</dbReference>
<dbReference type="EMBL" id="KI630547">
    <property type="protein sequence ID" value="EYU37319.1"/>
    <property type="molecule type" value="Genomic_DNA"/>
</dbReference>
<accession>A0A022RBC5</accession>
<dbReference type="STRING" id="4155.A0A022RBC5"/>
<dbReference type="Proteomes" id="UP000030748">
    <property type="component" value="Unassembled WGS sequence"/>
</dbReference>
<keyword evidence="1" id="KW-0175">Coiled coil</keyword>
<protein>
    <recommendedName>
        <fullName evidence="2">PORR domain-containing protein</fullName>
    </recommendedName>
</protein>
<proteinExistence type="predicted"/>
<evidence type="ECO:0000259" key="2">
    <source>
        <dbReference type="Pfam" id="PF11955"/>
    </source>
</evidence>
<dbReference type="PANTHER" id="PTHR31476">
    <property type="entry name" value="PROTEIN WHAT'S THIS FACTOR 1 HOMOLOG, CHLOROPLASTIC"/>
    <property type="match status" value="1"/>
</dbReference>
<evidence type="ECO:0000313" key="4">
    <source>
        <dbReference type="Proteomes" id="UP000030748"/>
    </source>
</evidence>
<gene>
    <name evidence="3" type="ORF">MIMGU_mgv1a026905mg</name>
</gene>
<organism evidence="3 4">
    <name type="scientific">Erythranthe guttata</name>
    <name type="common">Yellow monkey flower</name>
    <name type="synonym">Mimulus guttatus</name>
    <dbReference type="NCBI Taxonomy" id="4155"/>
    <lineage>
        <taxon>Eukaryota</taxon>
        <taxon>Viridiplantae</taxon>
        <taxon>Streptophyta</taxon>
        <taxon>Embryophyta</taxon>
        <taxon>Tracheophyta</taxon>
        <taxon>Spermatophyta</taxon>
        <taxon>Magnoliopsida</taxon>
        <taxon>eudicotyledons</taxon>
        <taxon>Gunneridae</taxon>
        <taxon>Pentapetalae</taxon>
        <taxon>asterids</taxon>
        <taxon>lamiids</taxon>
        <taxon>Lamiales</taxon>
        <taxon>Phrymaceae</taxon>
        <taxon>Erythranthe</taxon>
    </lineage>
</organism>
<dbReference type="InterPro" id="IPR045040">
    <property type="entry name" value="PORR_fam"/>
</dbReference>
<dbReference type="PANTHER" id="PTHR31476:SF8">
    <property type="entry name" value="EXPRESSED PROTEIN"/>
    <property type="match status" value="1"/>
</dbReference>
<reference evidence="3 4" key="1">
    <citation type="journal article" date="2013" name="Proc. Natl. Acad. Sci. U.S.A.">
        <title>Fine-scale variation in meiotic recombination in Mimulus inferred from population shotgun sequencing.</title>
        <authorList>
            <person name="Hellsten U."/>
            <person name="Wright K.M."/>
            <person name="Jenkins J."/>
            <person name="Shu S."/>
            <person name="Yuan Y."/>
            <person name="Wessler S.R."/>
            <person name="Schmutz J."/>
            <person name="Willis J.H."/>
            <person name="Rokhsar D.S."/>
        </authorList>
    </citation>
    <scope>NUCLEOTIDE SEQUENCE [LARGE SCALE GENOMIC DNA]</scope>
    <source>
        <strain evidence="4">cv. DUN x IM62</strain>
    </source>
</reference>
<name>A0A022RBC5_ERYGU</name>
<dbReference type="AlphaFoldDB" id="A0A022RBC5"/>
<feature type="coiled-coil region" evidence="1">
    <location>
        <begin position="93"/>
        <end position="120"/>
    </location>
</feature>
<evidence type="ECO:0000313" key="3">
    <source>
        <dbReference type="EMBL" id="EYU37319.1"/>
    </source>
</evidence>
<dbReference type="GO" id="GO:0003723">
    <property type="term" value="F:RNA binding"/>
    <property type="evidence" value="ECO:0007669"/>
    <property type="project" value="InterPro"/>
</dbReference>
<evidence type="ECO:0000256" key="1">
    <source>
        <dbReference type="SAM" id="Coils"/>
    </source>
</evidence>
<dbReference type="InterPro" id="IPR021099">
    <property type="entry name" value="PORR_domain"/>
</dbReference>
<dbReference type="eggNOG" id="ENOG502QTHI">
    <property type="taxonomic scope" value="Eukaryota"/>
</dbReference>
<keyword evidence="4" id="KW-1185">Reference proteome</keyword>
<feature type="domain" description="PORR" evidence="2">
    <location>
        <begin position="14"/>
        <end position="327"/>
    </location>
</feature>